<dbReference type="NCBIfam" id="TIGR02436">
    <property type="entry name" value="four helix bundle protein"/>
    <property type="match status" value="1"/>
</dbReference>
<sequence length="119" mass="13434">MGNFKELLVWKKSIEFVTEIYEITSVFPSEEKFGLVSQIRRAAVSIPSNIAEGNARRSSADYIQFLKIARGSGAEVETQIIISKNLGFMNDVKCEELTLKITEIMKMINGLINYLKTKP</sequence>
<dbReference type="AlphaFoldDB" id="A0A448NRV3"/>
<evidence type="ECO:0000313" key="1">
    <source>
        <dbReference type="EMBL" id="KEY18654.1"/>
    </source>
</evidence>
<proteinExistence type="predicted"/>
<dbReference type="Pfam" id="PF05635">
    <property type="entry name" value="23S_rRNA_IVP"/>
    <property type="match status" value="1"/>
</dbReference>
<dbReference type="EMBL" id="JPEP01000002">
    <property type="protein sequence ID" value="KEY18654.1"/>
    <property type="molecule type" value="Genomic_DNA"/>
</dbReference>
<dbReference type="OrthoDB" id="9811959at2"/>
<dbReference type="NCBIfam" id="NF008911">
    <property type="entry name" value="PRK12275.1-2"/>
    <property type="match status" value="1"/>
</dbReference>
<dbReference type="CDD" id="cd16377">
    <property type="entry name" value="23S_rRNA_IVP_like"/>
    <property type="match status" value="1"/>
</dbReference>
<accession>A0A448NRV3</accession>
<keyword evidence="3" id="KW-1185">Reference proteome</keyword>
<dbReference type="Gene3D" id="1.20.1440.60">
    <property type="entry name" value="23S rRNA-intervening sequence"/>
    <property type="match status" value="1"/>
</dbReference>
<dbReference type="KEGG" id="cant:NCTC13489_01721"/>
<dbReference type="SUPFAM" id="SSF158446">
    <property type="entry name" value="IVS-encoded protein-like"/>
    <property type="match status" value="1"/>
</dbReference>
<evidence type="ECO:0000313" key="4">
    <source>
        <dbReference type="Proteomes" id="UP000270036"/>
    </source>
</evidence>
<evidence type="ECO:0000313" key="2">
    <source>
        <dbReference type="EMBL" id="VEH99760.1"/>
    </source>
</evidence>
<protein>
    <submittedName>
        <fullName evidence="2">Four helix bundle protein</fullName>
    </submittedName>
    <submittedName>
        <fullName evidence="1">S23 ribosomal protein</fullName>
    </submittedName>
</protein>
<reference evidence="2 4" key="2">
    <citation type="submission" date="2018-12" db="EMBL/GenBank/DDBJ databases">
        <authorList>
            <consortium name="Pathogen Informatics"/>
        </authorList>
    </citation>
    <scope>NUCLEOTIDE SEQUENCE [LARGE SCALE GENOMIC DNA]</scope>
    <source>
        <strain evidence="2 4">NCTC13489</strain>
    </source>
</reference>
<dbReference type="RefSeq" id="WP_034719085.1">
    <property type="nucleotide sequence ID" value="NZ_FOIX01000004.1"/>
</dbReference>
<dbReference type="GO" id="GO:0005840">
    <property type="term" value="C:ribosome"/>
    <property type="evidence" value="ECO:0007669"/>
    <property type="project" value="UniProtKB-KW"/>
</dbReference>
<dbReference type="Proteomes" id="UP000270036">
    <property type="component" value="Chromosome"/>
</dbReference>
<dbReference type="PANTHER" id="PTHR38471:SF2">
    <property type="entry name" value="FOUR HELIX BUNDLE PROTEIN"/>
    <property type="match status" value="1"/>
</dbReference>
<gene>
    <name evidence="1" type="ORF">HY04_09170</name>
    <name evidence="2" type="ORF">NCTC13489_01721</name>
</gene>
<dbReference type="PANTHER" id="PTHR38471">
    <property type="entry name" value="FOUR HELIX BUNDLE PROTEIN"/>
    <property type="match status" value="1"/>
</dbReference>
<organism evidence="2 4">
    <name type="scientific">Kaistella antarctica</name>
    <dbReference type="NCBI Taxonomy" id="266748"/>
    <lineage>
        <taxon>Bacteria</taxon>
        <taxon>Pseudomonadati</taxon>
        <taxon>Bacteroidota</taxon>
        <taxon>Flavobacteriia</taxon>
        <taxon>Flavobacteriales</taxon>
        <taxon>Weeksellaceae</taxon>
        <taxon>Chryseobacterium group</taxon>
        <taxon>Kaistella</taxon>
    </lineage>
</organism>
<reference evidence="1 3" key="1">
    <citation type="submission" date="2014-07" db="EMBL/GenBank/DDBJ databases">
        <authorList>
            <person name="Pisani N.G."/>
            <person name="Newman J.D."/>
        </authorList>
    </citation>
    <scope>NUCLEOTIDE SEQUENCE [LARGE SCALE GENOMIC DNA]</scope>
    <source>
        <strain evidence="1 3">LMG 24720</strain>
    </source>
</reference>
<keyword evidence="1" id="KW-0689">Ribosomal protein</keyword>
<name>A0A448NRV3_9FLAO</name>
<dbReference type="STRING" id="266748.HY04_09170"/>
<dbReference type="Proteomes" id="UP000028349">
    <property type="component" value="Unassembled WGS sequence"/>
</dbReference>
<dbReference type="EMBL" id="LR134441">
    <property type="protein sequence ID" value="VEH99760.1"/>
    <property type="molecule type" value="Genomic_DNA"/>
</dbReference>
<dbReference type="InterPro" id="IPR012657">
    <property type="entry name" value="23S_rRNA-intervening_sequence"/>
</dbReference>
<keyword evidence="1" id="KW-0687">Ribonucleoprotein</keyword>
<evidence type="ECO:0000313" key="3">
    <source>
        <dbReference type="Proteomes" id="UP000028349"/>
    </source>
</evidence>
<dbReference type="InterPro" id="IPR036583">
    <property type="entry name" value="23S_rRNA_IVS_sf"/>
</dbReference>